<dbReference type="Proteomes" id="UP000584642">
    <property type="component" value="Unassembled WGS sequence"/>
</dbReference>
<comment type="caution">
    <text evidence="2">The sequence shown here is derived from an EMBL/GenBank/DDBJ whole genome shotgun (WGS) entry which is preliminary data.</text>
</comment>
<evidence type="ECO:0000313" key="2">
    <source>
        <dbReference type="EMBL" id="NYZ21934.1"/>
    </source>
</evidence>
<keyword evidence="3" id="KW-1185">Reference proteome</keyword>
<feature type="transmembrane region" description="Helical" evidence="1">
    <location>
        <begin position="394"/>
        <end position="416"/>
    </location>
</feature>
<evidence type="ECO:0000313" key="3">
    <source>
        <dbReference type="Proteomes" id="UP000584642"/>
    </source>
</evidence>
<keyword evidence="1" id="KW-0472">Membrane</keyword>
<dbReference type="EMBL" id="JABFDB010000014">
    <property type="protein sequence ID" value="NYZ21934.1"/>
    <property type="molecule type" value="Genomic_DNA"/>
</dbReference>
<sequence>MASVAMAAVLLALPALWNGYPLLYWDSADYIAMPFTGDVPVFRTVSYTMMTVFGVMAGTLWAVVAVQSLLLAWLLHEIVDAFAPWRARIALVPLVLPVSLLTALPWFAGQIMADAFTGVLVLGMAALAFGPAWMGRSRRVAMAMVLVLATGVHTSHIAIGGGLVVVFLALRWLAVLPGWRWASARVGLPILVVVGGAVLAAMANWSLTGRVFISQSTGNLLLARIVQDGIAKKYLDIVCPQGVTLRLCPYRDRLPKTANAFLWFPGTFYRIGGWAPEVQEESNRIVSESLRLLPWEHVKAAAVLTWDQLLMVRTGDGVIKLDTIHADDKVETNPFMPKVIGRHYPQDMADYWASEQRRGIDFTVINRIQVPLAFAGYLLAPAVLVWAFRRRDRLAAGLALTVVLGILGNAFVCGALSNPNDRYQARIAWTALLAAGIGAARLRRPETGADSRTMIQMQP</sequence>
<feature type="transmembrane region" description="Helical" evidence="1">
    <location>
        <begin position="368"/>
        <end position="388"/>
    </location>
</feature>
<reference evidence="2 3" key="1">
    <citation type="submission" date="2020-05" db="EMBL/GenBank/DDBJ databases">
        <title>Azospirillum oleiclasticum sp. nov, a nitrogen-fixing and heavy crude oil-emulsifying bacterium isolated from the crude oil of Yumen Oilfield.</title>
        <authorList>
            <person name="Wu D."/>
            <person name="Cai M."/>
            <person name="Zhang X."/>
        </authorList>
    </citation>
    <scope>NUCLEOTIDE SEQUENCE [LARGE SCALE GENOMIC DNA]</scope>
    <source>
        <strain evidence="2 3">ROY-1-1-2</strain>
    </source>
</reference>
<accession>A0ABX2TFX6</accession>
<keyword evidence="1" id="KW-0812">Transmembrane</keyword>
<feature type="transmembrane region" description="Helical" evidence="1">
    <location>
        <begin position="87"/>
        <end position="109"/>
    </location>
</feature>
<feature type="transmembrane region" description="Helical" evidence="1">
    <location>
        <begin position="145"/>
        <end position="174"/>
    </location>
</feature>
<protein>
    <submittedName>
        <fullName evidence="2">Uncharacterized protein</fullName>
    </submittedName>
</protein>
<feature type="transmembrane region" description="Helical" evidence="1">
    <location>
        <begin position="45"/>
        <end position="75"/>
    </location>
</feature>
<name>A0ABX2TFX6_9PROT</name>
<evidence type="ECO:0000256" key="1">
    <source>
        <dbReference type="SAM" id="Phobius"/>
    </source>
</evidence>
<proteinExistence type="predicted"/>
<organism evidence="2 3">
    <name type="scientific">Azospirillum oleiclasticum</name>
    <dbReference type="NCBI Taxonomy" id="2735135"/>
    <lineage>
        <taxon>Bacteria</taxon>
        <taxon>Pseudomonadati</taxon>
        <taxon>Pseudomonadota</taxon>
        <taxon>Alphaproteobacteria</taxon>
        <taxon>Rhodospirillales</taxon>
        <taxon>Azospirillaceae</taxon>
        <taxon>Azospirillum</taxon>
    </lineage>
</organism>
<feature type="transmembrane region" description="Helical" evidence="1">
    <location>
        <begin position="186"/>
        <end position="207"/>
    </location>
</feature>
<keyword evidence="1" id="KW-1133">Transmembrane helix</keyword>
<dbReference type="RefSeq" id="WP_180283705.1">
    <property type="nucleotide sequence ID" value="NZ_JABFDB010000014.1"/>
</dbReference>
<gene>
    <name evidence="2" type="ORF">HND93_19645</name>
</gene>
<feature type="transmembrane region" description="Helical" evidence="1">
    <location>
        <begin position="115"/>
        <end position="133"/>
    </location>
</feature>